<comment type="caution">
    <text evidence="2">The sequence shown here is derived from an EMBL/GenBank/DDBJ whole genome shotgun (WGS) entry which is preliminary data.</text>
</comment>
<organism evidence="2 3">
    <name type="scientific">Colletotrichum musicola</name>
    <dbReference type="NCBI Taxonomy" id="2175873"/>
    <lineage>
        <taxon>Eukaryota</taxon>
        <taxon>Fungi</taxon>
        <taxon>Dikarya</taxon>
        <taxon>Ascomycota</taxon>
        <taxon>Pezizomycotina</taxon>
        <taxon>Sordariomycetes</taxon>
        <taxon>Hypocreomycetidae</taxon>
        <taxon>Glomerellales</taxon>
        <taxon>Glomerellaceae</taxon>
        <taxon>Colletotrichum</taxon>
        <taxon>Colletotrichum orchidearum species complex</taxon>
    </lineage>
</organism>
<sequence length="251" mass="28595">MTLRRFTTCLPEGEASTEGGRERVIADLDGQATSSMIAEKDDDSACFQAKKGKESATEGHQSSSNWHSSDGEHPQGIDPKTVVAFRALAISTGRGAARRSPGKTRPARQESRRQDDQARRNIKPPVRIRYIPKKTQQQSIERMEKTPFDRELSEDPELSEAEIQQRRLEIQHSDPVTWAFMNPTKQQLQSQELEFQELCAAIYDRSIDKIARHFGGTVEDIPDEYHETFKQRCMVRASNQMTEFTAQRITK</sequence>
<feature type="compositionally biased region" description="Basic and acidic residues" evidence="1">
    <location>
        <begin position="107"/>
        <end position="119"/>
    </location>
</feature>
<feature type="region of interest" description="Disordered" evidence="1">
    <location>
        <begin position="1"/>
        <end position="77"/>
    </location>
</feature>
<feature type="region of interest" description="Disordered" evidence="1">
    <location>
        <begin position="91"/>
        <end position="126"/>
    </location>
</feature>
<feature type="compositionally biased region" description="Polar residues" evidence="1">
    <location>
        <begin position="58"/>
        <end position="68"/>
    </location>
</feature>
<dbReference type="EMBL" id="WIGM01001233">
    <property type="protein sequence ID" value="KAF6802916.1"/>
    <property type="molecule type" value="Genomic_DNA"/>
</dbReference>
<feature type="compositionally biased region" description="Basic residues" evidence="1">
    <location>
        <begin position="96"/>
        <end position="106"/>
    </location>
</feature>
<proteinExistence type="predicted"/>
<evidence type="ECO:0000313" key="2">
    <source>
        <dbReference type="EMBL" id="KAF6802916.1"/>
    </source>
</evidence>
<dbReference type="AlphaFoldDB" id="A0A8H6IYQ6"/>
<accession>A0A8H6IYQ6</accession>
<evidence type="ECO:0000313" key="3">
    <source>
        <dbReference type="Proteomes" id="UP000639643"/>
    </source>
</evidence>
<protein>
    <submittedName>
        <fullName evidence="2">Uncharacterized protein</fullName>
    </submittedName>
</protein>
<keyword evidence="3" id="KW-1185">Reference proteome</keyword>
<dbReference type="Proteomes" id="UP000639643">
    <property type="component" value="Unassembled WGS sequence"/>
</dbReference>
<name>A0A8H6IYQ6_9PEZI</name>
<gene>
    <name evidence="2" type="ORF">CMUS01_15225</name>
</gene>
<evidence type="ECO:0000256" key="1">
    <source>
        <dbReference type="SAM" id="MobiDB-lite"/>
    </source>
</evidence>
<reference evidence="2" key="1">
    <citation type="journal article" date="2020" name="Phytopathology">
        <title>Genome Sequence Resources of Colletotrichum truncatum, C. plurivorum, C. musicola, and C. sojae: Four Species Pathogenic to Soybean (Glycine max).</title>
        <authorList>
            <person name="Rogerio F."/>
            <person name="Boufleur T.R."/>
            <person name="Ciampi-Guillardi M."/>
            <person name="Sukno S.A."/>
            <person name="Thon M.R."/>
            <person name="Massola Junior N.S."/>
            <person name="Baroncelli R."/>
        </authorList>
    </citation>
    <scope>NUCLEOTIDE SEQUENCE</scope>
    <source>
        <strain evidence="2">LFN0074</strain>
    </source>
</reference>